<gene>
    <name evidence="1" type="ORF">ACFQPF_11855</name>
</gene>
<evidence type="ECO:0000313" key="2">
    <source>
        <dbReference type="Proteomes" id="UP001596549"/>
    </source>
</evidence>
<keyword evidence="2" id="KW-1185">Reference proteome</keyword>
<dbReference type="RefSeq" id="WP_379749890.1">
    <property type="nucleotide sequence ID" value="NZ_JBHTCP010000038.1"/>
</dbReference>
<evidence type="ECO:0000313" key="1">
    <source>
        <dbReference type="EMBL" id="MFC7372369.1"/>
    </source>
</evidence>
<proteinExistence type="predicted"/>
<reference evidence="2" key="1">
    <citation type="journal article" date="2019" name="Int. J. Syst. Evol. Microbiol.">
        <title>The Global Catalogue of Microorganisms (GCM) 10K type strain sequencing project: providing services to taxonomists for standard genome sequencing and annotation.</title>
        <authorList>
            <consortium name="The Broad Institute Genomics Platform"/>
            <consortium name="The Broad Institute Genome Sequencing Center for Infectious Disease"/>
            <person name="Wu L."/>
            <person name="Ma J."/>
        </authorList>
    </citation>
    <scope>NUCLEOTIDE SEQUENCE [LARGE SCALE GENOMIC DNA]</scope>
    <source>
        <strain evidence="2">NBRC 106396</strain>
    </source>
</reference>
<sequence>MNRQFTEEEMHAADLIEEIKQLLAGLHITDEDFLDEVAKTVPELKEKILQLEGYNHP</sequence>
<dbReference type="Proteomes" id="UP001596549">
    <property type="component" value="Unassembled WGS sequence"/>
</dbReference>
<organism evidence="1 2">
    <name type="scientific">Fictibacillus iocasae</name>
    <dbReference type="NCBI Taxonomy" id="2715437"/>
    <lineage>
        <taxon>Bacteria</taxon>
        <taxon>Bacillati</taxon>
        <taxon>Bacillota</taxon>
        <taxon>Bacilli</taxon>
        <taxon>Bacillales</taxon>
        <taxon>Fictibacillaceae</taxon>
        <taxon>Fictibacillus</taxon>
    </lineage>
</organism>
<dbReference type="EMBL" id="JBHTCP010000038">
    <property type="protein sequence ID" value="MFC7372369.1"/>
    <property type="molecule type" value="Genomic_DNA"/>
</dbReference>
<accession>A0ABW2NWF8</accession>
<protein>
    <submittedName>
        <fullName evidence="1">Uncharacterized protein</fullName>
    </submittedName>
</protein>
<name>A0ABW2NWF8_9BACL</name>
<comment type="caution">
    <text evidence="1">The sequence shown here is derived from an EMBL/GenBank/DDBJ whole genome shotgun (WGS) entry which is preliminary data.</text>
</comment>